<evidence type="ECO:0000313" key="2">
    <source>
        <dbReference type="Proteomes" id="UP000887578"/>
    </source>
</evidence>
<dbReference type="Pfam" id="PF00651">
    <property type="entry name" value="BTB"/>
    <property type="match status" value="1"/>
</dbReference>
<dbReference type="InterPro" id="IPR042846">
    <property type="entry name" value="BTBD19"/>
</dbReference>
<dbReference type="SMART" id="SM00225">
    <property type="entry name" value="BTB"/>
    <property type="match status" value="1"/>
</dbReference>
<dbReference type="InterPro" id="IPR011333">
    <property type="entry name" value="SKP1/BTB/POZ_sf"/>
</dbReference>
<evidence type="ECO:0000259" key="1">
    <source>
        <dbReference type="PROSITE" id="PS50097"/>
    </source>
</evidence>
<dbReference type="Gene3D" id="3.30.710.10">
    <property type="entry name" value="Potassium Channel Kv1.1, Chain A"/>
    <property type="match status" value="1"/>
</dbReference>
<protein>
    <submittedName>
        <fullName evidence="3">BTB domain-containing protein</fullName>
    </submittedName>
</protein>
<dbReference type="Proteomes" id="UP000887578">
    <property type="component" value="Unplaced"/>
</dbReference>
<keyword evidence="2" id="KW-1185">Reference proteome</keyword>
<feature type="domain" description="BTB" evidence="1">
    <location>
        <begin position="7"/>
        <end position="73"/>
    </location>
</feature>
<proteinExistence type="predicted"/>
<sequence>MSEPKFADVIILSADEVEIPSSRSILAKYSSVFTKMFDEKTEIPIKIKIENFNVDTVISAFKFCFGRHVEVIQNITDVIHFIKEYAIFPLTVDCCKKLDESVTIENVCDIVQIAYSNNFESLKQKCLKLLSETKMAISSLKFKELPKDILVDMLYV</sequence>
<accession>A0A914PNH1</accession>
<dbReference type="AlphaFoldDB" id="A0A914PNH1"/>
<dbReference type="CDD" id="cd14733">
    <property type="entry name" value="BACK"/>
    <property type="match status" value="1"/>
</dbReference>
<organism evidence="2 3">
    <name type="scientific">Panagrolaimus davidi</name>
    <dbReference type="NCBI Taxonomy" id="227884"/>
    <lineage>
        <taxon>Eukaryota</taxon>
        <taxon>Metazoa</taxon>
        <taxon>Ecdysozoa</taxon>
        <taxon>Nematoda</taxon>
        <taxon>Chromadorea</taxon>
        <taxon>Rhabditida</taxon>
        <taxon>Tylenchina</taxon>
        <taxon>Panagrolaimomorpha</taxon>
        <taxon>Panagrolaimoidea</taxon>
        <taxon>Panagrolaimidae</taxon>
        <taxon>Panagrolaimus</taxon>
    </lineage>
</organism>
<dbReference type="CDD" id="cd18186">
    <property type="entry name" value="BTB_POZ_ZBTB_KLHL-like"/>
    <property type="match status" value="1"/>
</dbReference>
<evidence type="ECO:0000313" key="3">
    <source>
        <dbReference type="WBParaSite" id="PDA_v2.g17537.t1"/>
    </source>
</evidence>
<dbReference type="PANTHER" id="PTHR46965:SF1">
    <property type="entry name" value="BTB_POZ DOMAIN-CONTAINING PROTEIN 19"/>
    <property type="match status" value="1"/>
</dbReference>
<dbReference type="PROSITE" id="PS50097">
    <property type="entry name" value="BTB"/>
    <property type="match status" value="1"/>
</dbReference>
<name>A0A914PNH1_9BILA</name>
<dbReference type="SUPFAM" id="SSF54695">
    <property type="entry name" value="POZ domain"/>
    <property type="match status" value="1"/>
</dbReference>
<dbReference type="InterPro" id="IPR000210">
    <property type="entry name" value="BTB/POZ_dom"/>
</dbReference>
<reference evidence="3" key="1">
    <citation type="submission" date="2022-11" db="UniProtKB">
        <authorList>
            <consortium name="WormBaseParasite"/>
        </authorList>
    </citation>
    <scope>IDENTIFICATION</scope>
</reference>
<dbReference type="PANTHER" id="PTHR46965">
    <property type="entry name" value="BTB/POZ DOMAIN-CONTAINING PROTEIN 19"/>
    <property type="match status" value="1"/>
</dbReference>
<dbReference type="WBParaSite" id="PDA_v2.g17537.t1">
    <property type="protein sequence ID" value="PDA_v2.g17537.t1"/>
    <property type="gene ID" value="PDA_v2.g17537"/>
</dbReference>